<dbReference type="SUPFAM" id="SSF53098">
    <property type="entry name" value="Ribonuclease H-like"/>
    <property type="match status" value="1"/>
</dbReference>
<proteinExistence type="predicted"/>
<evidence type="ECO:0000313" key="2">
    <source>
        <dbReference type="EMBL" id="KAK2567741.1"/>
    </source>
</evidence>
<evidence type="ECO:0000313" key="3">
    <source>
        <dbReference type="Proteomes" id="UP001249851"/>
    </source>
</evidence>
<gene>
    <name evidence="2" type="ORF">P5673_007607</name>
</gene>
<evidence type="ECO:0000259" key="1">
    <source>
        <dbReference type="Pfam" id="PF25244"/>
    </source>
</evidence>
<dbReference type="AlphaFoldDB" id="A0AAD9QVB0"/>
<protein>
    <recommendedName>
        <fullName evidence="1">PML C-terminal domain-containing protein</fullName>
    </recommendedName>
</protein>
<dbReference type="EMBL" id="JARQWQ010000013">
    <property type="protein sequence ID" value="KAK2567741.1"/>
    <property type="molecule type" value="Genomic_DNA"/>
</dbReference>
<dbReference type="Gene3D" id="3.30.420.10">
    <property type="entry name" value="Ribonuclease H-like superfamily/Ribonuclease H"/>
    <property type="match status" value="1"/>
</dbReference>
<feature type="domain" description="PML C-terminal" evidence="1">
    <location>
        <begin position="131"/>
        <end position="204"/>
    </location>
</feature>
<reference evidence="2" key="1">
    <citation type="journal article" date="2023" name="G3 (Bethesda)">
        <title>Whole genome assembly and annotation of the endangered Caribbean coral Acropora cervicornis.</title>
        <authorList>
            <person name="Selwyn J.D."/>
            <person name="Vollmer S.V."/>
        </authorList>
    </citation>
    <scope>NUCLEOTIDE SEQUENCE</scope>
    <source>
        <strain evidence="2">K2</strain>
    </source>
</reference>
<name>A0AAD9QVB0_ACRCE</name>
<dbReference type="InterPro" id="IPR057617">
    <property type="entry name" value="PML_C"/>
</dbReference>
<dbReference type="Proteomes" id="UP001249851">
    <property type="component" value="Unassembled WGS sequence"/>
</dbReference>
<organism evidence="2 3">
    <name type="scientific">Acropora cervicornis</name>
    <name type="common">Staghorn coral</name>
    <dbReference type="NCBI Taxonomy" id="6130"/>
    <lineage>
        <taxon>Eukaryota</taxon>
        <taxon>Metazoa</taxon>
        <taxon>Cnidaria</taxon>
        <taxon>Anthozoa</taxon>
        <taxon>Hexacorallia</taxon>
        <taxon>Scleractinia</taxon>
        <taxon>Astrocoeniina</taxon>
        <taxon>Acroporidae</taxon>
        <taxon>Acropora</taxon>
    </lineage>
</organism>
<accession>A0AAD9QVB0</accession>
<dbReference type="GO" id="GO:0003676">
    <property type="term" value="F:nucleic acid binding"/>
    <property type="evidence" value="ECO:0007669"/>
    <property type="project" value="InterPro"/>
</dbReference>
<comment type="caution">
    <text evidence="2">The sequence shown here is derived from an EMBL/GenBank/DDBJ whole genome shotgun (WGS) entry which is preliminary data.</text>
</comment>
<reference evidence="2" key="2">
    <citation type="journal article" date="2023" name="Science">
        <title>Genomic signatures of disease resistance in endangered staghorn corals.</title>
        <authorList>
            <person name="Vollmer S.V."/>
            <person name="Selwyn J.D."/>
            <person name="Despard B.A."/>
            <person name="Roesel C.L."/>
        </authorList>
    </citation>
    <scope>NUCLEOTIDE SEQUENCE</scope>
    <source>
        <strain evidence="2">K2</strain>
    </source>
</reference>
<dbReference type="Pfam" id="PF25244">
    <property type="entry name" value="PML_C"/>
    <property type="match status" value="1"/>
</dbReference>
<sequence>MKDALQKFVNWLKAKNKKVVLFAHNANEFHSKRIIYTLMRYCNLLNPFTECVAGFVDTLSLFKNILPERKTYSQESLLGIYCGTHDSLEDVRALQKLVSHVNVNSKEISESSLTVDYALKSTKYCVNRATNMHTLQPLIVARVVSKGMAMKIAGSNLQLCHINLAFQRGGLEGTASILSEMINGKARVTRSKRIAQQLYKYFKDLV</sequence>
<dbReference type="InterPro" id="IPR012337">
    <property type="entry name" value="RNaseH-like_sf"/>
</dbReference>
<dbReference type="InterPro" id="IPR036397">
    <property type="entry name" value="RNaseH_sf"/>
</dbReference>
<keyword evidence="3" id="KW-1185">Reference proteome</keyword>